<organism evidence="1 2">
    <name type="scientific">Palleniella muris</name>
    <dbReference type="NCBI Taxonomy" id="3038145"/>
    <lineage>
        <taxon>Bacteria</taxon>
        <taxon>Pseudomonadati</taxon>
        <taxon>Bacteroidota</taxon>
        <taxon>Bacteroidia</taxon>
        <taxon>Bacteroidales</taxon>
        <taxon>Prevotellaceae</taxon>
        <taxon>Palleniella</taxon>
    </lineage>
</organism>
<accession>A0AC61QNR4</accession>
<evidence type="ECO:0000313" key="1">
    <source>
        <dbReference type="EMBL" id="TGX81376.1"/>
    </source>
</evidence>
<reference evidence="1" key="1">
    <citation type="submission" date="2019-04" db="EMBL/GenBank/DDBJ databases">
        <title>Microbes associate with the intestines of laboratory mice.</title>
        <authorList>
            <person name="Navarre W."/>
            <person name="Wong E."/>
            <person name="Huang K."/>
            <person name="Tropini C."/>
            <person name="Ng K."/>
            <person name="Yu B."/>
        </authorList>
    </citation>
    <scope>NUCLEOTIDE SEQUENCE</scope>
    <source>
        <strain evidence="1">NM73_A23</strain>
    </source>
</reference>
<dbReference type="EMBL" id="SRZC01000017">
    <property type="protein sequence ID" value="TGX81376.1"/>
    <property type="molecule type" value="Genomic_DNA"/>
</dbReference>
<sequence>MDREIPKKEILMRKRKSLIKVAAVILVAIIAVVCVMQAFMSSVYMRDLAVSDVDKGTIEVSITASGRVTAFDEIINSPVSTRILEVLTQEGDSVNVGTVLMRLDLDKAETDYQNAADQSEMQRLEMSKLKVNNTTQLNSLEMQVKVSEMKVNRLATNVRNERYLDSLGSGTTDKVREAELSYKTALLELEQLRQQLGNERRMKHADEKLKSLECDISDKNLGNMRRTLADAQIRSPRKAVVTYINNNMGAMVNQGEKVAVVSDLSHFKVEASIADAYSEQLGIGGRVIVRIGSDKLEGSIASITPTSKDGTINFTVRLDNPSHKRLRAGLKTDVYVMNSVKDNVLRIKNGSYYIGQGDYELFVFDGDGELRKQKVKLGDSNYDYVEVISGLKPGDRVVVSDMKEYKGKNKLKVKK</sequence>
<keyword evidence="2" id="KW-1185">Reference proteome</keyword>
<dbReference type="Proteomes" id="UP000308886">
    <property type="component" value="Unassembled WGS sequence"/>
</dbReference>
<gene>
    <name evidence="1" type="ORF">E5358_10340</name>
</gene>
<name>A0AC61QNR4_9BACT</name>
<evidence type="ECO:0000313" key="2">
    <source>
        <dbReference type="Proteomes" id="UP000308886"/>
    </source>
</evidence>
<protein>
    <submittedName>
        <fullName evidence="1">HlyD family efflux transporter periplasmic adaptor subunit</fullName>
    </submittedName>
</protein>
<comment type="caution">
    <text evidence="1">The sequence shown here is derived from an EMBL/GenBank/DDBJ whole genome shotgun (WGS) entry which is preliminary data.</text>
</comment>
<proteinExistence type="predicted"/>